<sequence length="176" mass="20174">MYSSSSSSVETTLSSTKPMLKDLDDEAKLASLPSGFRFQPTDEILIDNYLARKNMGETLPANRMKEVLDFYDHHPKKLTQDYKGYESDDWYLFTRKYTGEEAVGGSVVDNPNGVRIRVAGEGFWMSTTRGSFIYSSTDFTIIGCKDTWAYYEVRGSEEHETEYENDEWVLCAIFKN</sequence>
<protein>
    <recommendedName>
        <fullName evidence="5">NAC domain-containing protein</fullName>
    </recommendedName>
</protein>
<dbReference type="GO" id="GO:0003677">
    <property type="term" value="F:DNA binding"/>
    <property type="evidence" value="ECO:0007669"/>
    <property type="project" value="UniProtKB-KW"/>
</dbReference>
<dbReference type="SUPFAM" id="SSF101941">
    <property type="entry name" value="NAC domain"/>
    <property type="match status" value="1"/>
</dbReference>
<dbReference type="PANTHER" id="PTHR31719:SF179">
    <property type="entry name" value="OS08G0148400 PROTEIN"/>
    <property type="match status" value="1"/>
</dbReference>
<dbReference type="InterPro" id="IPR003441">
    <property type="entry name" value="NAC-dom"/>
</dbReference>
<evidence type="ECO:0000313" key="6">
    <source>
        <dbReference type="EMBL" id="KAI3955943.1"/>
    </source>
</evidence>
<evidence type="ECO:0000256" key="3">
    <source>
        <dbReference type="ARBA" id="ARBA00023163"/>
    </source>
</evidence>
<keyword evidence="3" id="KW-0804">Transcription</keyword>
<evidence type="ECO:0000259" key="5">
    <source>
        <dbReference type="PROSITE" id="PS51005"/>
    </source>
</evidence>
<keyword evidence="1" id="KW-0805">Transcription regulation</keyword>
<reference evidence="6" key="1">
    <citation type="submission" date="2022-04" db="EMBL/GenBank/DDBJ databases">
        <title>A functionally conserved STORR gene fusion in Papaver species that diverged 16.8 million years ago.</title>
        <authorList>
            <person name="Catania T."/>
        </authorList>
    </citation>
    <scope>NUCLEOTIDE SEQUENCE</scope>
    <source>
        <strain evidence="6">S-188037</strain>
    </source>
</reference>
<dbReference type="InterPro" id="IPR036093">
    <property type="entry name" value="NAC_dom_sf"/>
</dbReference>
<dbReference type="PROSITE" id="PS51005">
    <property type="entry name" value="NAC"/>
    <property type="match status" value="1"/>
</dbReference>
<gene>
    <name evidence="6" type="ORF">MKW98_006303</name>
</gene>
<dbReference type="GO" id="GO:0006355">
    <property type="term" value="P:regulation of DNA-templated transcription"/>
    <property type="evidence" value="ECO:0007669"/>
    <property type="project" value="InterPro"/>
</dbReference>
<name>A0AAD4XXG7_9MAGN</name>
<dbReference type="PANTHER" id="PTHR31719">
    <property type="entry name" value="NAC TRANSCRIPTION FACTOR 56"/>
    <property type="match status" value="1"/>
</dbReference>
<dbReference type="Proteomes" id="UP001202328">
    <property type="component" value="Unassembled WGS sequence"/>
</dbReference>
<feature type="domain" description="NAC" evidence="5">
    <location>
        <begin position="32"/>
        <end position="176"/>
    </location>
</feature>
<dbReference type="AlphaFoldDB" id="A0AAD4XXG7"/>
<dbReference type="Pfam" id="PF02365">
    <property type="entry name" value="NAM"/>
    <property type="match status" value="1"/>
</dbReference>
<dbReference type="Gene3D" id="2.170.150.80">
    <property type="entry name" value="NAC domain"/>
    <property type="match status" value="1"/>
</dbReference>
<keyword evidence="4" id="KW-0539">Nucleus</keyword>
<evidence type="ECO:0000256" key="1">
    <source>
        <dbReference type="ARBA" id="ARBA00023015"/>
    </source>
</evidence>
<evidence type="ECO:0000256" key="2">
    <source>
        <dbReference type="ARBA" id="ARBA00023125"/>
    </source>
</evidence>
<keyword evidence="7" id="KW-1185">Reference proteome</keyword>
<accession>A0AAD4XXG7</accession>
<evidence type="ECO:0000313" key="7">
    <source>
        <dbReference type="Proteomes" id="UP001202328"/>
    </source>
</evidence>
<keyword evidence="2" id="KW-0238">DNA-binding</keyword>
<proteinExistence type="predicted"/>
<organism evidence="6 7">
    <name type="scientific">Papaver atlanticum</name>
    <dbReference type="NCBI Taxonomy" id="357466"/>
    <lineage>
        <taxon>Eukaryota</taxon>
        <taxon>Viridiplantae</taxon>
        <taxon>Streptophyta</taxon>
        <taxon>Embryophyta</taxon>
        <taxon>Tracheophyta</taxon>
        <taxon>Spermatophyta</taxon>
        <taxon>Magnoliopsida</taxon>
        <taxon>Ranunculales</taxon>
        <taxon>Papaveraceae</taxon>
        <taxon>Papaveroideae</taxon>
        <taxon>Papaver</taxon>
    </lineage>
</organism>
<evidence type="ECO:0000256" key="4">
    <source>
        <dbReference type="ARBA" id="ARBA00023242"/>
    </source>
</evidence>
<comment type="caution">
    <text evidence="6">The sequence shown here is derived from an EMBL/GenBank/DDBJ whole genome shotgun (WGS) entry which is preliminary data.</text>
</comment>
<dbReference type="EMBL" id="JAJJMB010001716">
    <property type="protein sequence ID" value="KAI3955943.1"/>
    <property type="molecule type" value="Genomic_DNA"/>
</dbReference>